<dbReference type="Pfam" id="PF01833">
    <property type="entry name" value="TIG"/>
    <property type="match status" value="1"/>
</dbReference>
<dbReference type="Gene3D" id="2.60.120.260">
    <property type="entry name" value="Galactose-binding domain-like"/>
    <property type="match status" value="1"/>
</dbReference>
<reference evidence="3 4" key="1">
    <citation type="submission" date="2019-11" db="EMBL/GenBank/DDBJ databases">
        <authorList>
            <person name="Im W.T."/>
        </authorList>
    </citation>
    <scope>NUCLEOTIDE SEQUENCE [LARGE SCALE GENOMIC DNA]</scope>
    <source>
        <strain evidence="3 4">SB-02</strain>
    </source>
</reference>
<keyword evidence="4" id="KW-1185">Reference proteome</keyword>
<dbReference type="Proteomes" id="UP000426027">
    <property type="component" value="Chromosome"/>
</dbReference>
<evidence type="ECO:0000313" key="3">
    <source>
        <dbReference type="EMBL" id="QGW27570.1"/>
    </source>
</evidence>
<dbReference type="EMBL" id="CP046566">
    <property type="protein sequence ID" value="QGW27570.1"/>
    <property type="molecule type" value="Genomic_DNA"/>
</dbReference>
<organism evidence="3 4">
    <name type="scientific">Phnomibacter ginsenosidimutans</name>
    <dbReference type="NCBI Taxonomy" id="2676868"/>
    <lineage>
        <taxon>Bacteria</taxon>
        <taxon>Pseudomonadati</taxon>
        <taxon>Bacteroidota</taxon>
        <taxon>Chitinophagia</taxon>
        <taxon>Chitinophagales</taxon>
        <taxon>Chitinophagaceae</taxon>
        <taxon>Phnomibacter</taxon>
    </lineage>
</organism>
<feature type="domain" description="IPT/TIG" evidence="2">
    <location>
        <begin position="127"/>
        <end position="198"/>
    </location>
</feature>
<dbReference type="RefSeq" id="WP_157477456.1">
    <property type="nucleotide sequence ID" value="NZ_CP046566.1"/>
</dbReference>
<name>A0A6I6GBM4_9BACT</name>
<dbReference type="Gene3D" id="2.60.40.10">
    <property type="entry name" value="Immunoglobulins"/>
    <property type="match status" value="2"/>
</dbReference>
<dbReference type="InterPro" id="IPR013783">
    <property type="entry name" value="Ig-like_fold"/>
</dbReference>
<dbReference type="PROSITE" id="PS51257">
    <property type="entry name" value="PROKAR_LIPOPROTEIN"/>
    <property type="match status" value="1"/>
</dbReference>
<dbReference type="SUPFAM" id="SSF81296">
    <property type="entry name" value="E set domains"/>
    <property type="match status" value="2"/>
</dbReference>
<dbReference type="InterPro" id="IPR002909">
    <property type="entry name" value="IPT_dom"/>
</dbReference>
<dbReference type="AlphaFoldDB" id="A0A6I6GBM4"/>
<sequence length="348" mass="38168">MKKNLHNLYRLLPLLLLSALYACDKDKLDASAAPPEISGVTYLTNREVQQTSVNYGDWIIIKGQHLATTYKVDFSGVVAADSLTYADDTSVTVKIPPTLPAPADNPITVTTKYGTATYNFRILQPAPEILSVEPMAGAANQEITIRGYYFGGVTSVKFGDTPAEIVSNTKEEIKVKIPAGITTAYITVTTPSGTVQFSKIFGFKYEVFTDGLPAGWTYSPSSANVTYDATVTTPVRRGATSLKVEFKAAWSFLRLVKSVALSSTGYQGLKFSMYAPDNFLNKKVRIYLNGSTAATYTITVAKTNEWIDYQLPFTNFNNPATITQIIFNEFSGTATFPRQIYVDDIGLY</sequence>
<evidence type="ECO:0000259" key="2">
    <source>
        <dbReference type="Pfam" id="PF01833"/>
    </source>
</evidence>
<proteinExistence type="predicted"/>
<dbReference type="KEGG" id="fls:GLV81_05200"/>
<feature type="chain" id="PRO_5026011203" description="IPT/TIG domain-containing protein" evidence="1">
    <location>
        <begin position="23"/>
        <end position="348"/>
    </location>
</feature>
<dbReference type="InterPro" id="IPR014756">
    <property type="entry name" value="Ig_E-set"/>
</dbReference>
<keyword evidence="1" id="KW-0732">Signal</keyword>
<evidence type="ECO:0000313" key="4">
    <source>
        <dbReference type="Proteomes" id="UP000426027"/>
    </source>
</evidence>
<protein>
    <recommendedName>
        <fullName evidence="2">IPT/TIG domain-containing protein</fullName>
    </recommendedName>
</protein>
<feature type="signal peptide" evidence="1">
    <location>
        <begin position="1"/>
        <end position="22"/>
    </location>
</feature>
<gene>
    <name evidence="3" type="ORF">GLV81_05200</name>
</gene>
<evidence type="ECO:0000256" key="1">
    <source>
        <dbReference type="SAM" id="SignalP"/>
    </source>
</evidence>
<accession>A0A6I6GBM4</accession>